<dbReference type="GO" id="GO:0008270">
    <property type="term" value="F:zinc ion binding"/>
    <property type="evidence" value="ECO:0007669"/>
    <property type="project" value="UniProtKB-KW"/>
</dbReference>
<comment type="caution">
    <text evidence="3">The sequence shown here is derived from an EMBL/GenBank/DDBJ whole genome shotgun (WGS) entry which is preliminary data.</text>
</comment>
<reference evidence="3 4" key="1">
    <citation type="submission" date="2024-05" db="EMBL/GenBank/DDBJ databases">
        <authorList>
            <person name="Wallberg A."/>
        </authorList>
    </citation>
    <scope>NUCLEOTIDE SEQUENCE [LARGE SCALE GENOMIC DNA]</scope>
</reference>
<feature type="non-terminal residue" evidence="3">
    <location>
        <position position="1"/>
    </location>
</feature>
<feature type="domain" description="C3H1-type" evidence="2">
    <location>
        <begin position="8"/>
        <end position="32"/>
    </location>
</feature>
<evidence type="ECO:0000313" key="3">
    <source>
        <dbReference type="EMBL" id="CAL4242758.1"/>
    </source>
</evidence>
<protein>
    <recommendedName>
        <fullName evidence="2">C3H1-type domain-containing protein</fullName>
    </recommendedName>
</protein>
<sequence>NKIWYNRVCRYYASSNKTCEAREKCRWDHPPLCKKEDACSGELCGKLHIENLQFDKWRNQEIINPYSQEKIKIDESEKIEHDNINKINPSEKKIENKKDNTNEEIEQLIGANALPTNQEWEDMPIWDDNVYTNQNRKKQKNNEILVNICTFHAIGECRYGKD</sequence>
<evidence type="ECO:0000259" key="2">
    <source>
        <dbReference type="PROSITE" id="PS50103"/>
    </source>
</evidence>
<accession>A0AAV2SV56</accession>
<dbReference type="Proteomes" id="UP001497623">
    <property type="component" value="Unassembled WGS sequence"/>
</dbReference>
<keyword evidence="4" id="KW-1185">Reference proteome</keyword>
<keyword evidence="1" id="KW-0479">Metal-binding</keyword>
<gene>
    <name evidence="3" type="ORF">MNOR_LOCUS40784</name>
</gene>
<name>A0AAV2SV56_MEGNR</name>
<dbReference type="AlphaFoldDB" id="A0AAV2SV56"/>
<feature type="zinc finger region" description="C3H1-type" evidence="1">
    <location>
        <begin position="8"/>
        <end position="32"/>
    </location>
</feature>
<feature type="non-terminal residue" evidence="3">
    <location>
        <position position="162"/>
    </location>
</feature>
<keyword evidence="1" id="KW-0863">Zinc-finger</keyword>
<organism evidence="3 4">
    <name type="scientific">Meganyctiphanes norvegica</name>
    <name type="common">Northern krill</name>
    <name type="synonym">Thysanopoda norvegica</name>
    <dbReference type="NCBI Taxonomy" id="48144"/>
    <lineage>
        <taxon>Eukaryota</taxon>
        <taxon>Metazoa</taxon>
        <taxon>Ecdysozoa</taxon>
        <taxon>Arthropoda</taxon>
        <taxon>Crustacea</taxon>
        <taxon>Multicrustacea</taxon>
        <taxon>Malacostraca</taxon>
        <taxon>Eumalacostraca</taxon>
        <taxon>Eucarida</taxon>
        <taxon>Euphausiacea</taxon>
        <taxon>Euphausiidae</taxon>
        <taxon>Meganyctiphanes</taxon>
    </lineage>
</organism>
<dbReference type="PROSITE" id="PS50103">
    <property type="entry name" value="ZF_C3H1"/>
    <property type="match status" value="1"/>
</dbReference>
<proteinExistence type="predicted"/>
<evidence type="ECO:0000313" key="4">
    <source>
        <dbReference type="Proteomes" id="UP001497623"/>
    </source>
</evidence>
<keyword evidence="1" id="KW-0862">Zinc</keyword>
<evidence type="ECO:0000256" key="1">
    <source>
        <dbReference type="PROSITE-ProRule" id="PRU00723"/>
    </source>
</evidence>
<dbReference type="EMBL" id="CAXKWB010131577">
    <property type="protein sequence ID" value="CAL4242758.1"/>
    <property type="molecule type" value="Genomic_DNA"/>
</dbReference>
<dbReference type="InterPro" id="IPR000571">
    <property type="entry name" value="Znf_CCCH"/>
</dbReference>